<dbReference type="Proteomes" id="UP000722336">
    <property type="component" value="Unassembled WGS sequence"/>
</dbReference>
<dbReference type="RefSeq" id="WP_218444541.1">
    <property type="nucleotide sequence ID" value="NZ_JAGSPA010000001.1"/>
</dbReference>
<comment type="caution">
    <text evidence="1">The sequence shown here is derived from an EMBL/GenBank/DDBJ whole genome shotgun (WGS) entry which is preliminary data.</text>
</comment>
<sequence>MWQTGEIRWWWRGDAPAALEDWVLKGVAPLKDFRTDLYLADASQTDIGIKRRAGGTVEVKMLCGLPDISLPAAMDGQAELWVKADGVALPLTDENTLAVGKQRRRRILAFEDGGWREESSEDDVEAGVAVEIADIDIDGERWTTACLEAFGDDNVSGLLQAAVTLFGPWPQDMVGPDLVGGYPLWLSQRAKAGEADDV</sequence>
<organism evidence="1 2">
    <name type="scientific">Pacificimonas pallii</name>
    <dbReference type="NCBI Taxonomy" id="2827236"/>
    <lineage>
        <taxon>Bacteria</taxon>
        <taxon>Pseudomonadati</taxon>
        <taxon>Pseudomonadota</taxon>
        <taxon>Alphaproteobacteria</taxon>
        <taxon>Sphingomonadales</taxon>
        <taxon>Sphingosinicellaceae</taxon>
        <taxon>Pacificimonas</taxon>
    </lineage>
</organism>
<gene>
    <name evidence="1" type="ORF">KCG44_04770</name>
</gene>
<accession>A0ABS6SCX5</accession>
<reference evidence="1 2" key="1">
    <citation type="submission" date="2021-04" db="EMBL/GenBank/DDBJ databases">
        <authorList>
            <person name="Pira H."/>
            <person name="Risdian C."/>
            <person name="Wink J."/>
        </authorList>
    </citation>
    <scope>NUCLEOTIDE SEQUENCE [LARGE SCALE GENOMIC DNA]</scope>
    <source>
        <strain evidence="1 2">WHA3</strain>
    </source>
</reference>
<name>A0ABS6SCX5_9SPHN</name>
<evidence type="ECO:0008006" key="3">
    <source>
        <dbReference type="Google" id="ProtNLM"/>
    </source>
</evidence>
<proteinExistence type="predicted"/>
<keyword evidence="2" id="KW-1185">Reference proteome</keyword>
<dbReference type="EMBL" id="JAGSPA010000001">
    <property type="protein sequence ID" value="MBV7256095.1"/>
    <property type="molecule type" value="Genomic_DNA"/>
</dbReference>
<evidence type="ECO:0000313" key="1">
    <source>
        <dbReference type="EMBL" id="MBV7256095.1"/>
    </source>
</evidence>
<protein>
    <recommendedName>
        <fullName evidence="3">CYTH domain-containing protein</fullName>
    </recommendedName>
</protein>
<evidence type="ECO:0000313" key="2">
    <source>
        <dbReference type="Proteomes" id="UP000722336"/>
    </source>
</evidence>